<feature type="domain" description="C2" evidence="3">
    <location>
        <begin position="470"/>
        <end position="613"/>
    </location>
</feature>
<evidence type="ECO:0000313" key="4">
    <source>
        <dbReference type="EMBL" id="TPX53844.1"/>
    </source>
</evidence>
<keyword evidence="5" id="KW-1185">Reference proteome</keyword>
<feature type="compositionally biased region" description="Acidic residues" evidence="2">
    <location>
        <begin position="38"/>
        <end position="56"/>
    </location>
</feature>
<dbReference type="Gene3D" id="2.60.40.150">
    <property type="entry name" value="C2 domain"/>
    <property type="match status" value="1"/>
</dbReference>
<dbReference type="GO" id="GO:0001227">
    <property type="term" value="F:DNA-binding transcription repressor activity, RNA polymerase II-specific"/>
    <property type="evidence" value="ECO:0007669"/>
    <property type="project" value="InterPro"/>
</dbReference>
<protein>
    <recommendedName>
        <fullName evidence="3">C2 domain-containing protein</fullName>
    </recommendedName>
</protein>
<feature type="compositionally biased region" description="Low complexity" evidence="2">
    <location>
        <begin position="661"/>
        <end position="674"/>
    </location>
</feature>
<feature type="region of interest" description="Disordered" evidence="2">
    <location>
        <begin position="311"/>
        <end position="378"/>
    </location>
</feature>
<dbReference type="InterPro" id="IPR039725">
    <property type="entry name" value="CC2D1A/B"/>
</dbReference>
<comment type="caution">
    <text evidence="4">The sequence shown here is derived from an EMBL/GenBank/DDBJ whole genome shotgun (WGS) entry which is preliminary data.</text>
</comment>
<proteinExistence type="inferred from homology"/>
<feature type="compositionally biased region" description="Polar residues" evidence="2">
    <location>
        <begin position="684"/>
        <end position="694"/>
    </location>
</feature>
<feature type="compositionally biased region" description="Low complexity" evidence="2">
    <location>
        <begin position="339"/>
        <end position="357"/>
    </location>
</feature>
<feature type="compositionally biased region" description="Low complexity" evidence="2">
    <location>
        <begin position="13"/>
        <end position="24"/>
    </location>
</feature>
<sequence>MWGWGSSKKKLESQSQSQQRAAAQKRPPPAHDDFADPAFDDFNVDVGDISDGDLDDPALLAELQRLAGPPAKAKPKPKPAPKKPAAAAIVDVDSIVAGIDMSDDVHVNFDESDMNDPELLAALGAIGGGGGSDSDVEVAEENASPVEKKSAPTTRPPASANVGPPSPPHQATVAASSTSLEDALLENSFAPAPPLQATVASICSLSDLTEPSPRQATVAVKEPAKSSDVTPPSLPRQASVSASKPSEPRSPSSSSSGISLDALTRRQLEYKKSALDAKKANDLPRAREYLIRSKRMQEHVDALSIGADLPPGFELPPHPSTVTLDLPPDNSVARTPTKANPATPASLPSPAARLTPLKQQQRTPSKITRSTDGTPLGVVARETIDLTSPSQADTPAGDSSSANTPDLLQHLETTLESQIATCTNVAAHYFKQTNKAEALVFHKMKKALQTDLDTIRVLKSTPNAPAPHFRYSTLAYEIEQVIPKVGLDEMEVQIVRAWDLGNRDVKTDEVESYVSFDVGWPPEESDAANSAAGEGKGDTPVVKRSGAPDYGFSKKIKITRTRPFQRYLERKKATFEVFHYQRGFLLIGKKVSLGKISVPLTALLTKCEIHEVAELADPSNPRRLTGGKIEIKIRLRAPLNKPDVLKKEERWLAVDFGGGPVTTTAPTPAASGTVIPPSQPPSTPTLKPATQPSSPAKPVTALPPASAPVPSKAVSPTIPSPVQAAPVSATSPASTTSPTSPASKSDEVEDAEMQFQSVDLIVSNTVLEKELEQLDAQLITFKTQRRPIPDDLTDRKFALQLRMNTLVFRVQAGLSMEDYVKEVKQSITQHTTWALIFKNNNRKDLALQVLQRIKIMKAEVAEVEEALAAEAAG</sequence>
<accession>A0A507DQ96</accession>
<dbReference type="SUPFAM" id="SSF49562">
    <property type="entry name" value="C2 domain (Calcium/lipid-binding domain, CaLB)"/>
    <property type="match status" value="1"/>
</dbReference>
<organism evidence="4 5">
    <name type="scientific">Powellomyces hirtus</name>
    <dbReference type="NCBI Taxonomy" id="109895"/>
    <lineage>
        <taxon>Eukaryota</taxon>
        <taxon>Fungi</taxon>
        <taxon>Fungi incertae sedis</taxon>
        <taxon>Chytridiomycota</taxon>
        <taxon>Chytridiomycota incertae sedis</taxon>
        <taxon>Chytridiomycetes</taxon>
        <taxon>Spizellomycetales</taxon>
        <taxon>Powellomycetaceae</taxon>
        <taxon>Powellomyces</taxon>
    </lineage>
</organism>
<dbReference type="PANTHER" id="PTHR13076">
    <property type="entry name" value="COILED-COIL AND C2 DOMAIN-CONTAINING PROTEIN 1-LIKE"/>
    <property type="match status" value="1"/>
</dbReference>
<feature type="region of interest" description="Disordered" evidence="2">
    <location>
        <begin position="386"/>
        <end position="405"/>
    </location>
</feature>
<evidence type="ECO:0000256" key="1">
    <source>
        <dbReference type="ARBA" id="ARBA00010672"/>
    </source>
</evidence>
<dbReference type="InterPro" id="IPR000008">
    <property type="entry name" value="C2_dom"/>
</dbReference>
<evidence type="ECO:0000256" key="2">
    <source>
        <dbReference type="SAM" id="MobiDB-lite"/>
    </source>
</evidence>
<reference evidence="4 5" key="1">
    <citation type="journal article" date="2019" name="Sci. Rep.">
        <title>Comparative genomics of chytrid fungi reveal insights into the obligate biotrophic and pathogenic lifestyle of Synchytrium endobioticum.</title>
        <authorList>
            <person name="van de Vossenberg B.T.L.H."/>
            <person name="Warris S."/>
            <person name="Nguyen H.D.T."/>
            <person name="van Gent-Pelzer M.P.E."/>
            <person name="Joly D.L."/>
            <person name="van de Geest H.C."/>
            <person name="Bonants P.J.M."/>
            <person name="Smith D.S."/>
            <person name="Levesque C.A."/>
            <person name="van der Lee T.A.J."/>
        </authorList>
    </citation>
    <scope>NUCLEOTIDE SEQUENCE [LARGE SCALE GENOMIC DNA]</scope>
    <source>
        <strain evidence="4 5">CBS 809.83</strain>
    </source>
</reference>
<dbReference type="PANTHER" id="PTHR13076:SF9">
    <property type="entry name" value="COILED-COIL AND C2 DOMAIN-CONTAINING PROTEIN 1-LIKE"/>
    <property type="match status" value="1"/>
</dbReference>
<dbReference type="SMART" id="SM00685">
    <property type="entry name" value="DM14"/>
    <property type="match status" value="1"/>
</dbReference>
<comment type="similarity">
    <text evidence="1">Belongs to the CC2D1 family.</text>
</comment>
<dbReference type="STRING" id="109895.A0A507DQ96"/>
<gene>
    <name evidence="4" type="ORF">PhCBS80983_g06139</name>
</gene>
<name>A0A507DQ96_9FUNG</name>
<feature type="compositionally biased region" description="Low complexity" evidence="2">
    <location>
        <begin position="698"/>
        <end position="743"/>
    </location>
</feature>
<dbReference type="InterPro" id="IPR035892">
    <property type="entry name" value="C2_domain_sf"/>
</dbReference>
<feature type="region of interest" description="Disordered" evidence="2">
    <location>
        <begin position="524"/>
        <end position="544"/>
    </location>
</feature>
<feature type="region of interest" description="Disordered" evidence="2">
    <location>
        <begin position="656"/>
        <end position="750"/>
    </location>
</feature>
<feature type="compositionally biased region" description="Low complexity" evidence="2">
    <location>
        <begin position="241"/>
        <end position="259"/>
    </location>
</feature>
<dbReference type="AlphaFoldDB" id="A0A507DQ96"/>
<feature type="region of interest" description="Disordered" evidence="2">
    <location>
        <begin position="1"/>
        <end position="86"/>
    </location>
</feature>
<evidence type="ECO:0000259" key="3">
    <source>
        <dbReference type="PROSITE" id="PS50004"/>
    </source>
</evidence>
<feature type="compositionally biased region" description="Polar residues" evidence="2">
    <location>
        <begin position="358"/>
        <end position="373"/>
    </location>
</feature>
<dbReference type="InterPro" id="IPR006608">
    <property type="entry name" value="CC2D1A/B_DM14"/>
</dbReference>
<dbReference type="PROSITE" id="PS50004">
    <property type="entry name" value="C2"/>
    <property type="match status" value="1"/>
</dbReference>
<dbReference type="Proteomes" id="UP000318582">
    <property type="component" value="Unassembled WGS sequence"/>
</dbReference>
<dbReference type="EMBL" id="QEAQ01000186">
    <property type="protein sequence ID" value="TPX53844.1"/>
    <property type="molecule type" value="Genomic_DNA"/>
</dbReference>
<evidence type="ECO:0000313" key="5">
    <source>
        <dbReference type="Proteomes" id="UP000318582"/>
    </source>
</evidence>
<feature type="region of interest" description="Disordered" evidence="2">
    <location>
        <begin position="123"/>
        <end position="179"/>
    </location>
</feature>
<feature type="region of interest" description="Disordered" evidence="2">
    <location>
        <begin position="209"/>
        <end position="261"/>
    </location>
</feature>